<dbReference type="InterPro" id="IPR052179">
    <property type="entry name" value="DD-CPase-like"/>
</dbReference>
<sequence>MDGIAGATARVAQIQALVQSVQRAPVGVSVQRAGAVAGLGTSGATATGAASGAAFQQALTQATGARSTGAPGSTAVDSEGVPLDLKAYGNGKIPASALKEIGVGQHTLWAPAADAFAKMQAAAKADGITFGVTDSYRSYEAQVDVARRKGLYKNGGLAAVPGTSQHGWGMALDLKLDSKAQAWMRANAERFGFDESTPREPWHWSFTP</sequence>
<accession>A0ABV7WJ66</accession>
<proteinExistence type="predicted"/>
<dbReference type="InterPro" id="IPR003709">
    <property type="entry name" value="VanY-like_core_dom"/>
</dbReference>
<dbReference type="EMBL" id="JBHRWW010000013">
    <property type="protein sequence ID" value="MFC3689844.1"/>
    <property type="molecule type" value="Genomic_DNA"/>
</dbReference>
<dbReference type="CDD" id="cd14814">
    <property type="entry name" value="Peptidase_M15"/>
    <property type="match status" value="1"/>
</dbReference>
<dbReference type="PANTHER" id="PTHR34385">
    <property type="entry name" value="D-ALANYL-D-ALANINE CARBOXYPEPTIDASE"/>
    <property type="match status" value="1"/>
</dbReference>
<name>A0ABV7WJ66_9MICO</name>
<dbReference type="Pfam" id="PF02557">
    <property type="entry name" value="VanY"/>
    <property type="match status" value="1"/>
</dbReference>
<feature type="domain" description="D-alanyl-D-alanine carboxypeptidase-like core" evidence="1">
    <location>
        <begin position="106"/>
        <end position="208"/>
    </location>
</feature>
<evidence type="ECO:0000259" key="1">
    <source>
        <dbReference type="Pfam" id="PF02557"/>
    </source>
</evidence>
<keyword evidence="2" id="KW-0378">Hydrolase</keyword>
<evidence type="ECO:0000313" key="2">
    <source>
        <dbReference type="EMBL" id="MFC3689844.1"/>
    </source>
</evidence>
<comment type="caution">
    <text evidence="2">The sequence shown here is derived from an EMBL/GenBank/DDBJ whole genome shotgun (WGS) entry which is preliminary data.</text>
</comment>
<protein>
    <submittedName>
        <fullName evidence="2">D-alanyl-D-alanine carboxypeptidase family protein</fullName>
    </submittedName>
</protein>
<dbReference type="SUPFAM" id="SSF55166">
    <property type="entry name" value="Hedgehog/DD-peptidase"/>
    <property type="match status" value="1"/>
</dbReference>
<evidence type="ECO:0000313" key="3">
    <source>
        <dbReference type="Proteomes" id="UP001595685"/>
    </source>
</evidence>
<gene>
    <name evidence="2" type="ORF">ACFOLH_15955</name>
</gene>
<dbReference type="Proteomes" id="UP001595685">
    <property type="component" value="Unassembled WGS sequence"/>
</dbReference>
<dbReference type="PANTHER" id="PTHR34385:SF1">
    <property type="entry name" value="PEPTIDOGLYCAN L-ALANYL-D-GLUTAMATE ENDOPEPTIDASE CWLK"/>
    <property type="match status" value="1"/>
</dbReference>
<keyword evidence="3" id="KW-1185">Reference proteome</keyword>
<dbReference type="InterPro" id="IPR009045">
    <property type="entry name" value="Zn_M74/Hedgehog-like"/>
</dbReference>
<keyword evidence="2" id="KW-0121">Carboxypeptidase</keyword>
<organism evidence="2 3">
    <name type="scientific">Aquipuribacter hungaricus</name>
    <dbReference type="NCBI Taxonomy" id="545624"/>
    <lineage>
        <taxon>Bacteria</taxon>
        <taxon>Bacillati</taxon>
        <taxon>Actinomycetota</taxon>
        <taxon>Actinomycetes</taxon>
        <taxon>Micrococcales</taxon>
        <taxon>Intrasporangiaceae</taxon>
        <taxon>Aquipuribacter</taxon>
    </lineage>
</organism>
<dbReference type="Gene3D" id="3.30.1380.10">
    <property type="match status" value="1"/>
</dbReference>
<dbReference type="RefSeq" id="WP_340291084.1">
    <property type="nucleotide sequence ID" value="NZ_JBBEOI010000030.1"/>
</dbReference>
<reference evidence="3" key="1">
    <citation type="journal article" date="2019" name="Int. J. Syst. Evol. Microbiol.">
        <title>The Global Catalogue of Microorganisms (GCM) 10K type strain sequencing project: providing services to taxonomists for standard genome sequencing and annotation.</title>
        <authorList>
            <consortium name="The Broad Institute Genomics Platform"/>
            <consortium name="The Broad Institute Genome Sequencing Center for Infectious Disease"/>
            <person name="Wu L."/>
            <person name="Ma J."/>
        </authorList>
    </citation>
    <scope>NUCLEOTIDE SEQUENCE [LARGE SCALE GENOMIC DNA]</scope>
    <source>
        <strain evidence="3">NCAIM B.02333</strain>
    </source>
</reference>
<dbReference type="GO" id="GO:0004180">
    <property type="term" value="F:carboxypeptidase activity"/>
    <property type="evidence" value="ECO:0007669"/>
    <property type="project" value="UniProtKB-KW"/>
</dbReference>
<keyword evidence="2" id="KW-0645">Protease</keyword>